<dbReference type="RefSeq" id="WP_248939258.1">
    <property type="nucleotide sequence ID" value="NZ_JAKIKS010000015.1"/>
</dbReference>
<evidence type="ECO:0000313" key="2">
    <source>
        <dbReference type="EMBL" id="MCL1123973.1"/>
    </source>
</evidence>
<dbReference type="Proteomes" id="UP001203423">
    <property type="component" value="Unassembled WGS sequence"/>
</dbReference>
<dbReference type="InterPro" id="IPR036770">
    <property type="entry name" value="Ankyrin_rpt-contain_sf"/>
</dbReference>
<keyword evidence="1" id="KW-0040">ANK repeat</keyword>
<dbReference type="PROSITE" id="PS50088">
    <property type="entry name" value="ANK_REPEAT"/>
    <property type="match status" value="1"/>
</dbReference>
<protein>
    <submittedName>
        <fullName evidence="2">Ankyrin repeat domain-containing protein</fullName>
    </submittedName>
</protein>
<evidence type="ECO:0000256" key="1">
    <source>
        <dbReference type="PROSITE-ProRule" id="PRU00023"/>
    </source>
</evidence>
<dbReference type="PROSITE" id="PS50297">
    <property type="entry name" value="ANK_REP_REGION"/>
    <property type="match status" value="1"/>
</dbReference>
<dbReference type="InterPro" id="IPR002110">
    <property type="entry name" value="Ankyrin_rpt"/>
</dbReference>
<sequence length="109" mass="12319">MRIFFSVLILINLILFSLSNIVQAKEVDHKQEASQLIDYFFAAARLGDNEIINRFLDAGFPMNQSNEQSYTALMVAAYNGQYETTALLLQRGAMHAYKINGATQPSWEP</sequence>
<dbReference type="Pfam" id="PF12796">
    <property type="entry name" value="Ank_2"/>
    <property type="match status" value="1"/>
</dbReference>
<keyword evidence="3" id="KW-1185">Reference proteome</keyword>
<evidence type="ECO:0000313" key="3">
    <source>
        <dbReference type="Proteomes" id="UP001203423"/>
    </source>
</evidence>
<accession>A0ABT0L8I3</accession>
<organism evidence="2 3">
    <name type="scientific">Shewanella surugensis</name>
    <dbReference type="NCBI Taxonomy" id="212020"/>
    <lineage>
        <taxon>Bacteria</taxon>
        <taxon>Pseudomonadati</taxon>
        <taxon>Pseudomonadota</taxon>
        <taxon>Gammaproteobacteria</taxon>
        <taxon>Alteromonadales</taxon>
        <taxon>Shewanellaceae</taxon>
        <taxon>Shewanella</taxon>
    </lineage>
</organism>
<reference evidence="2 3" key="1">
    <citation type="submission" date="2022-01" db="EMBL/GenBank/DDBJ databases">
        <title>Whole genome-based taxonomy of the Shewanellaceae.</title>
        <authorList>
            <person name="Martin-Rodriguez A.J."/>
        </authorList>
    </citation>
    <scope>NUCLEOTIDE SEQUENCE [LARGE SCALE GENOMIC DNA]</scope>
    <source>
        <strain evidence="2 3">DSM 17177</strain>
    </source>
</reference>
<name>A0ABT0L8I3_9GAMM</name>
<dbReference type="EMBL" id="JAKIKS010000015">
    <property type="protein sequence ID" value="MCL1123973.1"/>
    <property type="molecule type" value="Genomic_DNA"/>
</dbReference>
<dbReference type="Gene3D" id="1.25.40.20">
    <property type="entry name" value="Ankyrin repeat-containing domain"/>
    <property type="match status" value="1"/>
</dbReference>
<proteinExistence type="predicted"/>
<comment type="caution">
    <text evidence="2">The sequence shown here is derived from an EMBL/GenBank/DDBJ whole genome shotgun (WGS) entry which is preliminary data.</text>
</comment>
<feature type="repeat" description="ANK" evidence="1">
    <location>
        <begin position="68"/>
        <end position="93"/>
    </location>
</feature>
<dbReference type="SUPFAM" id="SSF48403">
    <property type="entry name" value="Ankyrin repeat"/>
    <property type="match status" value="1"/>
</dbReference>
<gene>
    <name evidence="2" type="ORF">L2764_05620</name>
</gene>